<comment type="similarity">
    <text evidence="4 10">Belongs to the OST1 family.</text>
</comment>
<dbReference type="Pfam" id="PF04597">
    <property type="entry name" value="Ribophorin_I"/>
    <property type="match status" value="1"/>
</dbReference>
<dbReference type="Proteomes" id="UP000092993">
    <property type="component" value="Unassembled WGS sequence"/>
</dbReference>
<keyword evidence="12" id="KW-1185">Reference proteome</keyword>
<dbReference type="OMA" id="VTHITYL"/>
<comment type="subunit">
    <text evidence="10">Component of the oligosaccharyltransferase (OST) complex.</text>
</comment>
<organism evidence="11 12">
    <name type="scientific">Grifola frondosa</name>
    <name type="common">Maitake</name>
    <name type="synonym">Polyporus frondosus</name>
    <dbReference type="NCBI Taxonomy" id="5627"/>
    <lineage>
        <taxon>Eukaryota</taxon>
        <taxon>Fungi</taxon>
        <taxon>Dikarya</taxon>
        <taxon>Basidiomycota</taxon>
        <taxon>Agaricomycotina</taxon>
        <taxon>Agaricomycetes</taxon>
        <taxon>Polyporales</taxon>
        <taxon>Grifolaceae</taxon>
        <taxon>Grifola</taxon>
    </lineage>
</organism>
<dbReference type="PANTHER" id="PTHR21049">
    <property type="entry name" value="RIBOPHORIN I"/>
    <property type="match status" value="1"/>
</dbReference>
<gene>
    <name evidence="11" type="primary">OST1</name>
    <name evidence="11" type="ORF">A0H81_09883</name>
</gene>
<dbReference type="InterPro" id="IPR007676">
    <property type="entry name" value="Ribophorin_I"/>
</dbReference>
<evidence type="ECO:0000256" key="10">
    <source>
        <dbReference type="RuleBase" id="RU361143"/>
    </source>
</evidence>
<dbReference type="PANTHER" id="PTHR21049:SF0">
    <property type="entry name" value="DOLICHYL-DIPHOSPHOOLIGOSACCHARIDE--PROTEIN GLYCOSYLTRANSFERASE SUBUNIT 1"/>
    <property type="match status" value="1"/>
</dbReference>
<feature type="transmembrane region" description="Helical" evidence="10">
    <location>
        <begin position="96"/>
        <end position="113"/>
    </location>
</feature>
<comment type="subcellular location">
    <subcellularLocation>
        <location evidence="2 10">Endoplasmic reticulum membrane</location>
        <topology evidence="2 10">Single-pass type I membrane protein</topology>
    </subcellularLocation>
</comment>
<dbReference type="UniPathway" id="UPA00378"/>
<evidence type="ECO:0000256" key="8">
    <source>
        <dbReference type="ARBA" id="ARBA00022989"/>
    </source>
</evidence>
<evidence type="ECO:0000256" key="3">
    <source>
        <dbReference type="ARBA" id="ARBA00004922"/>
    </source>
</evidence>
<comment type="caution">
    <text evidence="11">The sequence shown here is derived from an EMBL/GenBank/DDBJ whole genome shotgun (WGS) entry which is preliminary data.</text>
</comment>
<dbReference type="AlphaFoldDB" id="A0A1C7M0I7"/>
<dbReference type="GO" id="GO:0008250">
    <property type="term" value="C:oligosaccharyltransferase complex"/>
    <property type="evidence" value="ECO:0007669"/>
    <property type="project" value="UniProtKB-UniRule"/>
</dbReference>
<dbReference type="GO" id="GO:0016740">
    <property type="term" value="F:transferase activity"/>
    <property type="evidence" value="ECO:0007669"/>
    <property type="project" value="UniProtKB-KW"/>
</dbReference>
<dbReference type="STRING" id="5627.A0A1C7M0I7"/>
<evidence type="ECO:0000313" key="12">
    <source>
        <dbReference type="Proteomes" id="UP000092993"/>
    </source>
</evidence>
<evidence type="ECO:0000256" key="7">
    <source>
        <dbReference type="ARBA" id="ARBA00022824"/>
    </source>
</evidence>
<evidence type="ECO:0000256" key="5">
    <source>
        <dbReference type="ARBA" id="ARBA00022692"/>
    </source>
</evidence>
<name>A0A1C7M0I7_GRIFR</name>
<sequence>MGGWNYSFTLGWDSPLRDYAGWDKTSGRYIIGVPLMTVIPGTVIDDADIKIILPEGATDIEYFPPFPALEEGITTHTFWDIYVAYKVPLAAHLKKPFAVATAFIALFVLALASKRIDIRIQKK</sequence>
<dbReference type="EMBL" id="LUGG01000014">
    <property type="protein sequence ID" value="OBZ70453.1"/>
    <property type="molecule type" value="Genomic_DNA"/>
</dbReference>
<evidence type="ECO:0000256" key="4">
    <source>
        <dbReference type="ARBA" id="ARBA00008905"/>
    </source>
</evidence>
<evidence type="ECO:0000313" key="11">
    <source>
        <dbReference type="EMBL" id="OBZ70453.1"/>
    </source>
</evidence>
<keyword evidence="11" id="KW-0808">Transferase</keyword>
<keyword evidence="7 10" id="KW-0256">Endoplasmic reticulum</keyword>
<evidence type="ECO:0000256" key="9">
    <source>
        <dbReference type="ARBA" id="ARBA00023136"/>
    </source>
</evidence>
<evidence type="ECO:0000256" key="2">
    <source>
        <dbReference type="ARBA" id="ARBA00004115"/>
    </source>
</evidence>
<evidence type="ECO:0000256" key="6">
    <source>
        <dbReference type="ARBA" id="ARBA00022729"/>
    </source>
</evidence>
<evidence type="ECO:0000256" key="1">
    <source>
        <dbReference type="ARBA" id="ARBA00002791"/>
    </source>
</evidence>
<comment type="pathway">
    <text evidence="3 10">Protein modification; protein glycosylation.</text>
</comment>
<protein>
    <recommendedName>
        <fullName evidence="10">Dolichyl-diphosphooligosaccharide--protein glycosyltransferase subunit 1</fullName>
    </recommendedName>
</protein>
<reference evidence="11 12" key="1">
    <citation type="submission" date="2016-03" db="EMBL/GenBank/DDBJ databases">
        <title>Whole genome sequencing of Grifola frondosa 9006-11.</title>
        <authorList>
            <person name="Min B."/>
            <person name="Park H."/>
            <person name="Kim J.-G."/>
            <person name="Cho H."/>
            <person name="Oh Y.-L."/>
            <person name="Kong W.-S."/>
            <person name="Choi I.-G."/>
        </authorList>
    </citation>
    <scope>NUCLEOTIDE SEQUENCE [LARGE SCALE GENOMIC DNA]</scope>
    <source>
        <strain evidence="11 12">9006-11</strain>
    </source>
</reference>
<proteinExistence type="inferred from homology"/>
<comment type="function">
    <text evidence="1 10">Subunit of the oligosaccharyl transferase (OST) complex that catalyzes the initial transfer of a defined glycan (Glc(3)Man(9)GlcNAc(2) in eukaryotes) from the lipid carrier dolichol-pyrophosphate to an asparagine residue within an Asn-X-Ser/Thr consensus motif in nascent polypeptide chains, the first step in protein N-glycosylation. N-glycosylation occurs cotranslationally and the complex associates with the Sec61 complex at the channel-forming translocon complex that mediates protein translocation across the endoplasmic reticulum (ER). All subunits are required for a maximal enzyme activity.</text>
</comment>
<keyword evidence="5 10" id="KW-0812">Transmembrane</keyword>
<dbReference type="OrthoDB" id="310030at2759"/>
<accession>A0A1C7M0I7</accession>
<keyword evidence="9 10" id="KW-0472">Membrane</keyword>
<keyword evidence="6" id="KW-0732">Signal</keyword>
<dbReference type="GO" id="GO:0018279">
    <property type="term" value="P:protein N-linked glycosylation via asparagine"/>
    <property type="evidence" value="ECO:0007669"/>
    <property type="project" value="TreeGrafter"/>
</dbReference>
<keyword evidence="8 10" id="KW-1133">Transmembrane helix</keyword>